<gene>
    <name evidence="1" type="ORF">DFH08DRAFT_811060</name>
</gene>
<keyword evidence="2" id="KW-1185">Reference proteome</keyword>
<name>A0AAD7EN82_9AGAR</name>
<dbReference type="EMBL" id="JARIHO010000024">
    <property type="protein sequence ID" value="KAJ7342717.1"/>
    <property type="molecule type" value="Genomic_DNA"/>
</dbReference>
<dbReference type="Proteomes" id="UP001218218">
    <property type="component" value="Unassembled WGS sequence"/>
</dbReference>
<evidence type="ECO:0000313" key="1">
    <source>
        <dbReference type="EMBL" id="KAJ7342717.1"/>
    </source>
</evidence>
<evidence type="ECO:0000313" key="2">
    <source>
        <dbReference type="Proteomes" id="UP001218218"/>
    </source>
</evidence>
<proteinExistence type="predicted"/>
<dbReference type="AlphaFoldDB" id="A0AAD7EN82"/>
<comment type="caution">
    <text evidence="1">The sequence shown here is derived from an EMBL/GenBank/DDBJ whole genome shotgun (WGS) entry which is preliminary data.</text>
</comment>
<organism evidence="1 2">
    <name type="scientific">Mycena albidolilacea</name>
    <dbReference type="NCBI Taxonomy" id="1033008"/>
    <lineage>
        <taxon>Eukaryota</taxon>
        <taxon>Fungi</taxon>
        <taxon>Dikarya</taxon>
        <taxon>Basidiomycota</taxon>
        <taxon>Agaricomycotina</taxon>
        <taxon>Agaricomycetes</taxon>
        <taxon>Agaricomycetidae</taxon>
        <taxon>Agaricales</taxon>
        <taxon>Marasmiineae</taxon>
        <taxon>Mycenaceae</taxon>
        <taxon>Mycena</taxon>
    </lineage>
</organism>
<protein>
    <submittedName>
        <fullName evidence="1">Uncharacterized protein</fullName>
    </submittedName>
</protein>
<accession>A0AAD7EN82</accession>
<reference evidence="1" key="1">
    <citation type="submission" date="2023-03" db="EMBL/GenBank/DDBJ databases">
        <title>Massive genome expansion in bonnet fungi (Mycena s.s.) driven by repeated elements and novel gene families across ecological guilds.</title>
        <authorList>
            <consortium name="Lawrence Berkeley National Laboratory"/>
            <person name="Harder C.B."/>
            <person name="Miyauchi S."/>
            <person name="Viragh M."/>
            <person name="Kuo A."/>
            <person name="Thoen E."/>
            <person name="Andreopoulos B."/>
            <person name="Lu D."/>
            <person name="Skrede I."/>
            <person name="Drula E."/>
            <person name="Henrissat B."/>
            <person name="Morin E."/>
            <person name="Kohler A."/>
            <person name="Barry K."/>
            <person name="LaButti K."/>
            <person name="Morin E."/>
            <person name="Salamov A."/>
            <person name="Lipzen A."/>
            <person name="Mereny Z."/>
            <person name="Hegedus B."/>
            <person name="Baldrian P."/>
            <person name="Stursova M."/>
            <person name="Weitz H."/>
            <person name="Taylor A."/>
            <person name="Grigoriev I.V."/>
            <person name="Nagy L.G."/>
            <person name="Martin F."/>
            <person name="Kauserud H."/>
        </authorList>
    </citation>
    <scope>NUCLEOTIDE SEQUENCE</scope>
    <source>
        <strain evidence="1">CBHHK002</strain>
    </source>
</reference>
<sequence>MSLSCAAHRIHLHATVTGDAKKMWWHSSRDRRWIFKVLQFHPKSIYNNTTSSFKNSFRALEVHAMSSNVSRCCSDASESEPPNNIQVIIVEPTLFTNPVPSSAEGSRPVRGQNAWVKNKRSLKNFGWTPVMHKEGEAEKRRNVISRVRIKVEAEVSEIDLRFQTEGCTLEQGGGRDTLGHRFRWSLPPGRGIDWDEANNEFFGYIQLLNNRHLDLEENESSRSLLDTERKVHLGFGDQYKTPVRTIYAGIRFSVRLRTTASAAKPQTR</sequence>